<proteinExistence type="predicted"/>
<dbReference type="EC" id="4.1.3.39" evidence="3"/>
<dbReference type="InterPro" id="IPR013785">
    <property type="entry name" value="Aldolase_TIM"/>
</dbReference>
<keyword evidence="4" id="KW-1185">Reference proteome</keyword>
<dbReference type="PANTHER" id="PTHR10277">
    <property type="entry name" value="HOMOCITRATE SYNTHASE-RELATED"/>
    <property type="match status" value="1"/>
</dbReference>
<evidence type="ECO:0000256" key="1">
    <source>
        <dbReference type="ARBA" id="ARBA00023211"/>
    </source>
</evidence>
<dbReference type="RefSeq" id="WP_184382986.1">
    <property type="nucleotide sequence ID" value="NZ_JACIDJ010000002.1"/>
</dbReference>
<comment type="caution">
    <text evidence="3">The sequence shown here is derived from an EMBL/GenBank/DDBJ whole genome shotgun (WGS) entry which is preliminary data.</text>
</comment>
<dbReference type="SUPFAM" id="SSF51569">
    <property type="entry name" value="Aldolase"/>
    <property type="match status" value="1"/>
</dbReference>
<dbReference type="EMBL" id="JACIDJ010000002">
    <property type="protein sequence ID" value="MBB3897869.1"/>
    <property type="molecule type" value="Genomic_DNA"/>
</dbReference>
<evidence type="ECO:0000313" key="3">
    <source>
        <dbReference type="EMBL" id="MBB3897869.1"/>
    </source>
</evidence>
<feature type="domain" description="Pyruvate carboxyltransferase" evidence="2">
    <location>
        <begin position="2"/>
        <end position="255"/>
    </location>
</feature>
<dbReference type="PANTHER" id="PTHR10277:SF9">
    <property type="entry name" value="2-ISOPROPYLMALATE SYNTHASE 1, CHLOROPLASTIC-RELATED"/>
    <property type="match status" value="1"/>
</dbReference>
<dbReference type="Proteomes" id="UP000553193">
    <property type="component" value="Unassembled WGS sequence"/>
</dbReference>
<dbReference type="GO" id="GO:0008701">
    <property type="term" value="F:4-hydroxy-2-oxovalerate aldolase activity"/>
    <property type="evidence" value="ECO:0007669"/>
    <property type="project" value="UniProtKB-EC"/>
</dbReference>
<dbReference type="Gene3D" id="3.20.20.70">
    <property type="entry name" value="Aldolase class I"/>
    <property type="match status" value="1"/>
</dbReference>
<evidence type="ECO:0000313" key="4">
    <source>
        <dbReference type="Proteomes" id="UP000553193"/>
    </source>
</evidence>
<sequence length="522" mass="56221">MVELLDCTLRDGGYYTAWDFEPGLVRTYLAAMAKLPIRHIELGYVNDPTPGYAGEFFFLSPERLRQARAALRPDQSLVVMIDGKGTTPERMAPLFGHLVGLVDMVRITVSPDKLDHGIALARAIKATGMKAGFNVMYLSTFQTQLSKISAAFEVPEVFDSIALVDSYGGCTPERVESLFREMRAALPDKTIGFHGHDNMCLAMANSIAAIEGGADVVDGTLIGMGRGAGNLRLEAMLAYLDGRPGNMPVDYEALSSVVEPFDALQREYGWGTNLPYMISGVNNLPQRDVMDWIGKKRYSVLSIIQALQRQAASETDSRAYPSLQPLANSARPVVVVGGGASVRRHADAIARFVDRSGALVLFSSSRHIDLCDQLGGEQLLCLPGHDAMRVEVTDNLGRMTAAVVPTPPRVDGCVPAGFPLDVQQAAQLTAAGTGDTIGPVSDVSPLDLALGAVVALATKDCLLVGFDGYETASTAEQSLAREVQSMLDVFRQKHPGTRLRSLTPTFYDIEAFSVYAELASLS</sequence>
<dbReference type="PROSITE" id="PS50991">
    <property type="entry name" value="PYR_CT"/>
    <property type="match status" value="1"/>
</dbReference>
<dbReference type="GO" id="GO:0003852">
    <property type="term" value="F:2-isopropylmalate synthase activity"/>
    <property type="evidence" value="ECO:0007669"/>
    <property type="project" value="TreeGrafter"/>
</dbReference>
<name>A0A840A8M2_9PROT</name>
<accession>A0A840A8M2</accession>
<dbReference type="InterPro" id="IPR050073">
    <property type="entry name" value="2-IPM_HCS-like"/>
</dbReference>
<dbReference type="Pfam" id="PF00682">
    <property type="entry name" value="HMGL-like"/>
    <property type="match status" value="1"/>
</dbReference>
<dbReference type="GO" id="GO:0009098">
    <property type="term" value="P:L-leucine biosynthetic process"/>
    <property type="evidence" value="ECO:0007669"/>
    <property type="project" value="TreeGrafter"/>
</dbReference>
<gene>
    <name evidence="3" type="ORF">GGQ83_001306</name>
</gene>
<organism evidence="3 4">
    <name type="scientific">Roseococcus suduntuyensis</name>
    <dbReference type="NCBI Taxonomy" id="455361"/>
    <lineage>
        <taxon>Bacteria</taxon>
        <taxon>Pseudomonadati</taxon>
        <taxon>Pseudomonadota</taxon>
        <taxon>Alphaproteobacteria</taxon>
        <taxon>Acetobacterales</taxon>
        <taxon>Roseomonadaceae</taxon>
        <taxon>Roseococcus</taxon>
    </lineage>
</organism>
<dbReference type="InterPro" id="IPR000891">
    <property type="entry name" value="PYR_CT"/>
</dbReference>
<evidence type="ECO:0000259" key="2">
    <source>
        <dbReference type="PROSITE" id="PS50991"/>
    </source>
</evidence>
<protein>
    <submittedName>
        <fullName evidence="3">4-hydroxy 2-oxovalerate aldolase</fullName>
        <ecNumber evidence="3">4.1.3.39</ecNumber>
    </submittedName>
</protein>
<keyword evidence="3" id="KW-0456">Lyase</keyword>
<dbReference type="AlphaFoldDB" id="A0A840A8M2"/>
<reference evidence="3 4" key="1">
    <citation type="submission" date="2020-08" db="EMBL/GenBank/DDBJ databases">
        <title>Genomic Encyclopedia of Type Strains, Phase IV (KMG-IV): sequencing the most valuable type-strain genomes for metagenomic binning, comparative biology and taxonomic classification.</title>
        <authorList>
            <person name="Goeker M."/>
        </authorList>
    </citation>
    <scope>NUCLEOTIDE SEQUENCE [LARGE SCALE GENOMIC DNA]</scope>
    <source>
        <strain evidence="3 4">DSM 19979</strain>
    </source>
</reference>
<keyword evidence="1" id="KW-0464">Manganese</keyword>